<reference evidence="8" key="1">
    <citation type="journal article" date="2015" name="ISME J.">
        <title>Aquifer environment selects for microbial species cohorts in sediment and groundwater.</title>
        <authorList>
            <person name="Hug L.A."/>
            <person name="Thomas B.C."/>
            <person name="Brown C.T."/>
            <person name="Frischkorn K.R."/>
            <person name="Williams K.H."/>
            <person name="Tringe S.G."/>
            <person name="Banfield J.F."/>
        </authorList>
    </citation>
    <scope>NUCLEOTIDE SEQUENCE</scope>
</reference>
<dbReference type="GO" id="GO:0006412">
    <property type="term" value="P:translation"/>
    <property type="evidence" value="ECO:0007669"/>
    <property type="project" value="UniProtKB-UniRule"/>
</dbReference>
<organism evidence="8">
    <name type="scientific">uncultured planctomycete Rifle_16ft_4_minimus_3099</name>
    <dbReference type="NCBI Taxonomy" id="1665203"/>
    <lineage>
        <taxon>Bacteria</taxon>
        <taxon>Pseudomonadati</taxon>
        <taxon>Planctomycetota</taxon>
        <taxon>Planctomycetia</taxon>
        <taxon>Planctomycetales</taxon>
        <taxon>environmental samples</taxon>
    </lineage>
</organism>
<protein>
    <recommendedName>
        <fullName evidence="4 5">Large ribosomal subunit protein uL24</fullName>
    </recommendedName>
</protein>
<dbReference type="InterPro" id="IPR041988">
    <property type="entry name" value="Ribosomal_uL24_KOW"/>
</dbReference>
<dbReference type="PROSITE" id="PS01108">
    <property type="entry name" value="RIBOSOMAL_L24"/>
    <property type="match status" value="1"/>
</dbReference>
<sequence>MHVVKNDIVEVITGNEAGKTGKILTVFPKENRVLVEGINYINRHVRPSQKNPQGGRVQKEAPIAVSNVLVVCTNKNCAKHNRGVRTRVKQEKGKSKMRVCYKCGRAITAGTEG</sequence>
<comment type="function">
    <text evidence="5">One of the proteins that surrounds the polypeptide exit tunnel on the outside of the subunit.</text>
</comment>
<dbReference type="SUPFAM" id="SSF50104">
    <property type="entry name" value="Translation proteins SH3-like domain"/>
    <property type="match status" value="1"/>
</dbReference>
<gene>
    <name evidence="5 8" type="primary">rplX</name>
</gene>
<proteinExistence type="inferred from homology"/>
<accession>A0A0H4T2X2</accession>
<dbReference type="Pfam" id="PF00467">
    <property type="entry name" value="KOW"/>
    <property type="match status" value="1"/>
</dbReference>
<dbReference type="Gene3D" id="2.30.30.30">
    <property type="match status" value="1"/>
</dbReference>
<evidence type="ECO:0000256" key="4">
    <source>
        <dbReference type="ARBA" id="ARBA00035206"/>
    </source>
</evidence>
<evidence type="ECO:0000259" key="7">
    <source>
        <dbReference type="SMART" id="SM00739"/>
    </source>
</evidence>
<evidence type="ECO:0000256" key="3">
    <source>
        <dbReference type="ARBA" id="ARBA00023274"/>
    </source>
</evidence>
<comment type="function">
    <text evidence="5">One of two assembly initiator proteins, it binds directly to the 5'-end of the 23S rRNA, where it nucleates assembly of the 50S subunit.</text>
</comment>
<dbReference type="AlphaFoldDB" id="A0A0H4T2X2"/>
<dbReference type="GO" id="GO:0003735">
    <property type="term" value="F:structural constituent of ribosome"/>
    <property type="evidence" value="ECO:0007669"/>
    <property type="project" value="InterPro"/>
</dbReference>
<evidence type="ECO:0000256" key="6">
    <source>
        <dbReference type="RuleBase" id="RU003477"/>
    </source>
</evidence>
<keyword evidence="3 5" id="KW-0687">Ribonucleoprotein</keyword>
<dbReference type="PANTHER" id="PTHR12903">
    <property type="entry name" value="MITOCHONDRIAL RIBOSOMAL PROTEIN L24"/>
    <property type="match status" value="1"/>
</dbReference>
<dbReference type="InterPro" id="IPR005825">
    <property type="entry name" value="Ribosomal_uL24_CS"/>
</dbReference>
<evidence type="ECO:0000256" key="1">
    <source>
        <dbReference type="ARBA" id="ARBA00010618"/>
    </source>
</evidence>
<keyword evidence="5" id="KW-0699">rRNA-binding</keyword>
<evidence type="ECO:0000256" key="5">
    <source>
        <dbReference type="HAMAP-Rule" id="MF_01326"/>
    </source>
</evidence>
<dbReference type="SMART" id="SM00739">
    <property type="entry name" value="KOW"/>
    <property type="match status" value="1"/>
</dbReference>
<dbReference type="GO" id="GO:0005840">
    <property type="term" value="C:ribosome"/>
    <property type="evidence" value="ECO:0007669"/>
    <property type="project" value="UniProtKB-KW"/>
</dbReference>
<dbReference type="InterPro" id="IPR003256">
    <property type="entry name" value="Ribosomal_uL24"/>
</dbReference>
<dbReference type="NCBIfam" id="TIGR01079">
    <property type="entry name" value="rplX_bact"/>
    <property type="match status" value="1"/>
</dbReference>
<dbReference type="InterPro" id="IPR005824">
    <property type="entry name" value="KOW"/>
</dbReference>
<comment type="similarity">
    <text evidence="1 5 6">Belongs to the universal ribosomal protein uL24 family.</text>
</comment>
<comment type="subunit">
    <text evidence="5">Part of the 50S ribosomal subunit.</text>
</comment>
<evidence type="ECO:0000256" key="2">
    <source>
        <dbReference type="ARBA" id="ARBA00022980"/>
    </source>
</evidence>
<dbReference type="Pfam" id="PF17136">
    <property type="entry name" value="ribosomal_L24"/>
    <property type="match status" value="1"/>
</dbReference>
<name>A0A0H4T2X2_9BACT</name>
<evidence type="ECO:0000313" key="8">
    <source>
        <dbReference type="EMBL" id="AKQ01993.1"/>
    </source>
</evidence>
<dbReference type="InterPro" id="IPR014722">
    <property type="entry name" value="Rib_uL2_dom2"/>
</dbReference>
<dbReference type="GO" id="GO:1990904">
    <property type="term" value="C:ribonucleoprotein complex"/>
    <property type="evidence" value="ECO:0007669"/>
    <property type="project" value="UniProtKB-KW"/>
</dbReference>
<dbReference type="GO" id="GO:0019843">
    <property type="term" value="F:rRNA binding"/>
    <property type="evidence" value="ECO:0007669"/>
    <property type="project" value="UniProtKB-UniRule"/>
</dbReference>
<dbReference type="InterPro" id="IPR057264">
    <property type="entry name" value="Ribosomal_uL24_C"/>
</dbReference>
<dbReference type="InterPro" id="IPR008991">
    <property type="entry name" value="Translation_prot_SH3-like_sf"/>
</dbReference>
<dbReference type="EMBL" id="KT006987">
    <property type="protein sequence ID" value="AKQ01993.1"/>
    <property type="molecule type" value="Genomic_DNA"/>
</dbReference>
<dbReference type="CDD" id="cd06089">
    <property type="entry name" value="KOW_RPL26"/>
    <property type="match status" value="1"/>
</dbReference>
<keyword evidence="2 5" id="KW-0689">Ribosomal protein</keyword>
<feature type="domain" description="KOW" evidence="7">
    <location>
        <begin position="2"/>
        <end position="29"/>
    </location>
</feature>
<dbReference type="HAMAP" id="MF_01326_B">
    <property type="entry name" value="Ribosomal_uL24_B"/>
    <property type="match status" value="1"/>
</dbReference>
<keyword evidence="5" id="KW-0694">RNA-binding</keyword>